<dbReference type="SUPFAM" id="SSF46894">
    <property type="entry name" value="C-terminal effector domain of the bipartite response regulators"/>
    <property type="match status" value="1"/>
</dbReference>
<evidence type="ECO:0000259" key="1">
    <source>
        <dbReference type="SMART" id="SM00421"/>
    </source>
</evidence>
<dbReference type="Proteomes" id="UP001209803">
    <property type="component" value="Chromosome"/>
</dbReference>
<dbReference type="InterPro" id="IPR016032">
    <property type="entry name" value="Sig_transdc_resp-reg_C-effctor"/>
</dbReference>
<dbReference type="SUPFAM" id="SSF54427">
    <property type="entry name" value="NTF2-like"/>
    <property type="match status" value="1"/>
</dbReference>
<sequence>MTLDPADDRSAIMQVIEAETEAYLQRNYEAWQSYWLESPEIRRIQTHVRTGVTVTAGAEIRAQMKRITSGPFEWQPPWRFQRKNFNVVLSPEMAWVSYDQIGDMSEIPKACPGQYHEVKILQKVKGTWKISCVVSTQIHVNHVNAPLVEVDETGRLLWQNEAAKERLPHHPRLCARAGKLWAKEPEALNELQDAITWIAQMRAHHTPRVGEEAVTRVVALGQDDEGFAHVCWAMLRDGKLLVTFDDSERLSLQITTASEVYRLSETQEKLSRQLVDGQDLTTAALALDMSPNTAKTHLQRIYDKVGVRSQPALVRVLLSADRHDV</sequence>
<dbReference type="Pfam" id="PF13474">
    <property type="entry name" value="SnoaL_3"/>
    <property type="match status" value="1"/>
</dbReference>
<dbReference type="RefSeq" id="WP_265680622.1">
    <property type="nucleotide sequence ID" value="NZ_CP120863.1"/>
</dbReference>
<evidence type="ECO:0000313" key="3">
    <source>
        <dbReference type="Proteomes" id="UP001209803"/>
    </source>
</evidence>
<dbReference type="Gene3D" id="1.10.10.10">
    <property type="entry name" value="Winged helix-like DNA-binding domain superfamily/Winged helix DNA-binding domain"/>
    <property type="match status" value="1"/>
</dbReference>
<name>A0ABY8F173_9HYPH</name>
<dbReference type="InterPro" id="IPR000792">
    <property type="entry name" value="Tscrpt_reg_LuxR_C"/>
</dbReference>
<gene>
    <name evidence="2" type="ORF">K1718_23700</name>
</gene>
<dbReference type="Pfam" id="PF00196">
    <property type="entry name" value="GerE"/>
    <property type="match status" value="1"/>
</dbReference>
<reference evidence="2 3" key="1">
    <citation type="submission" date="2023-03" db="EMBL/GenBank/DDBJ databases">
        <title>Roseibium porphyridii sp. nov. and Roseibium rhodosorbium sp. nov. isolated from marine algae, Porphyridium cruentum and Rhodosorus marinus, respectively.</title>
        <authorList>
            <person name="Lee M.W."/>
            <person name="Choi B.J."/>
            <person name="Lee J.K."/>
            <person name="Choi D.G."/>
            <person name="Baek J.H."/>
            <person name="Bayburt H."/>
            <person name="Kim J.M."/>
            <person name="Han D.M."/>
            <person name="Kim K.H."/>
            <person name="Jeon C.O."/>
        </authorList>
    </citation>
    <scope>NUCLEOTIDE SEQUENCE [LARGE SCALE GENOMIC DNA]</scope>
    <source>
        <strain evidence="2 3">KMA01</strain>
    </source>
</reference>
<accession>A0ABY8F173</accession>
<dbReference type="InterPro" id="IPR037401">
    <property type="entry name" value="SnoaL-like"/>
</dbReference>
<dbReference type="Gene3D" id="3.10.450.50">
    <property type="match status" value="1"/>
</dbReference>
<feature type="domain" description="HTH luxR-type" evidence="1">
    <location>
        <begin position="260"/>
        <end position="317"/>
    </location>
</feature>
<organism evidence="2 3">
    <name type="scientific">Roseibium porphyridii</name>
    <dbReference type="NCBI Taxonomy" id="2866279"/>
    <lineage>
        <taxon>Bacteria</taxon>
        <taxon>Pseudomonadati</taxon>
        <taxon>Pseudomonadota</taxon>
        <taxon>Alphaproteobacteria</taxon>
        <taxon>Hyphomicrobiales</taxon>
        <taxon>Stappiaceae</taxon>
        <taxon>Roseibium</taxon>
    </lineage>
</organism>
<dbReference type="InterPro" id="IPR036388">
    <property type="entry name" value="WH-like_DNA-bd_sf"/>
</dbReference>
<dbReference type="EMBL" id="CP120863">
    <property type="protein sequence ID" value="WFE89129.1"/>
    <property type="molecule type" value="Genomic_DNA"/>
</dbReference>
<protein>
    <submittedName>
        <fullName evidence="2">Nuclear transport factor 2 family protein</fullName>
    </submittedName>
</protein>
<keyword evidence="3" id="KW-1185">Reference proteome</keyword>
<dbReference type="InterPro" id="IPR032710">
    <property type="entry name" value="NTF2-like_dom_sf"/>
</dbReference>
<proteinExistence type="predicted"/>
<dbReference type="SMART" id="SM00421">
    <property type="entry name" value="HTH_LUXR"/>
    <property type="match status" value="1"/>
</dbReference>
<evidence type="ECO:0000313" key="2">
    <source>
        <dbReference type="EMBL" id="WFE89129.1"/>
    </source>
</evidence>